<organism evidence="2 3">
    <name type="scientific">Zestomonas carbonaria</name>
    <dbReference type="NCBI Taxonomy" id="2762745"/>
    <lineage>
        <taxon>Bacteria</taxon>
        <taxon>Pseudomonadati</taxon>
        <taxon>Pseudomonadota</taxon>
        <taxon>Gammaproteobacteria</taxon>
        <taxon>Pseudomonadales</taxon>
        <taxon>Pseudomonadaceae</taxon>
        <taxon>Zestomonas</taxon>
    </lineage>
</organism>
<evidence type="ECO:0000313" key="3">
    <source>
        <dbReference type="Proteomes" id="UP000583387"/>
    </source>
</evidence>
<dbReference type="InterPro" id="IPR025391">
    <property type="entry name" value="DUF4123"/>
</dbReference>
<gene>
    <name evidence="2" type="ORF">PSEWESI4_04782</name>
</gene>
<evidence type="ECO:0000259" key="1">
    <source>
        <dbReference type="Pfam" id="PF13503"/>
    </source>
</evidence>
<dbReference type="RefSeq" id="WP_187673767.1">
    <property type="nucleotide sequence ID" value="NZ_CAJFCI010000088.1"/>
</dbReference>
<dbReference type="EMBL" id="CAJFCI010000088">
    <property type="protein sequence ID" value="CAD5110459.1"/>
    <property type="molecule type" value="Genomic_DNA"/>
</dbReference>
<comment type="caution">
    <text evidence="2">The sequence shown here is derived from an EMBL/GenBank/DDBJ whole genome shotgun (WGS) entry which is preliminary data.</text>
</comment>
<sequence>MSVSPIDPPTDIQLQGMCDLVRETCRKEGLSRVHALLDLSLADNASRKELADLVPEPRFLYRGHYAGPLDDIDPWLIELDLQHPDALLALCRLCAGRPMLGFIVTPASLDDLLAHLRRQLEARDDEGSLYILRWADTRCLPVLHGVLDENQRARLLQGISAWLYMGREGAPARLDLERHAETTSAPNHKLPYQLTAEQAKALRASAHPDALLAQIAKRPECHGVLAGPPSRRYLAARAALGALSETASDAEAIRAVARRLAEDGLLLT</sequence>
<keyword evidence="3" id="KW-1185">Reference proteome</keyword>
<dbReference type="Proteomes" id="UP000583387">
    <property type="component" value="Unassembled WGS sequence"/>
</dbReference>
<dbReference type="Pfam" id="PF13503">
    <property type="entry name" value="DUF4123"/>
    <property type="match status" value="1"/>
</dbReference>
<name>A0A7U7ESP5_9GAMM</name>
<reference evidence="2 3" key="1">
    <citation type="submission" date="2020-08" db="EMBL/GenBank/DDBJ databases">
        <authorList>
            <person name="Criscuolo A."/>
        </authorList>
    </citation>
    <scope>NUCLEOTIDE SEQUENCE [LARGE SCALE GENOMIC DNA]</scope>
    <source>
        <strain evidence="2">CIP111764</strain>
    </source>
</reference>
<evidence type="ECO:0000313" key="2">
    <source>
        <dbReference type="EMBL" id="CAD5110459.1"/>
    </source>
</evidence>
<accession>A0A7U7ESP5</accession>
<feature type="domain" description="DUF4123" evidence="1">
    <location>
        <begin position="35"/>
        <end position="153"/>
    </location>
</feature>
<protein>
    <recommendedName>
        <fullName evidence="1">DUF4123 domain-containing protein</fullName>
    </recommendedName>
</protein>
<proteinExistence type="predicted"/>
<dbReference type="AlphaFoldDB" id="A0A7U7ESP5"/>